<dbReference type="Proteomes" id="UP000242287">
    <property type="component" value="Unassembled WGS sequence"/>
</dbReference>
<dbReference type="InterPro" id="IPR000953">
    <property type="entry name" value="Chromo/chromo_shadow_dom"/>
</dbReference>
<dbReference type="CDD" id="cd00024">
    <property type="entry name" value="CD_CSD"/>
    <property type="match status" value="1"/>
</dbReference>
<gene>
    <name evidence="2" type="ORF">AMATHDRAFT_162323</name>
</gene>
<dbReference type="InterPro" id="IPR023780">
    <property type="entry name" value="Chromo_domain"/>
</dbReference>
<dbReference type="EMBL" id="KZ302517">
    <property type="protein sequence ID" value="PFH45171.1"/>
    <property type="molecule type" value="Genomic_DNA"/>
</dbReference>
<name>A0A2A9NA89_9AGAR</name>
<accession>A0A2A9NA89</accession>
<dbReference type="PROSITE" id="PS50013">
    <property type="entry name" value="CHROMO_2"/>
    <property type="match status" value="1"/>
</dbReference>
<protein>
    <recommendedName>
        <fullName evidence="1">Chromo domain-containing protein</fullName>
    </recommendedName>
</protein>
<evidence type="ECO:0000313" key="2">
    <source>
        <dbReference type="EMBL" id="PFH45171.1"/>
    </source>
</evidence>
<reference evidence="2 3" key="1">
    <citation type="submission" date="2014-02" db="EMBL/GenBank/DDBJ databases">
        <title>Transposable element dynamics among asymbiotic and ectomycorrhizal Amanita fungi.</title>
        <authorList>
            <consortium name="DOE Joint Genome Institute"/>
            <person name="Hess J."/>
            <person name="Skrede I."/>
            <person name="Wolfe B."/>
            <person name="LaButti K."/>
            <person name="Ohm R.A."/>
            <person name="Grigoriev I.V."/>
            <person name="Pringle A."/>
        </authorList>
    </citation>
    <scope>NUCLEOTIDE SEQUENCE [LARGE SCALE GENOMIC DNA]</scope>
    <source>
        <strain evidence="2 3">SKay4041</strain>
    </source>
</reference>
<dbReference type="InterPro" id="IPR016197">
    <property type="entry name" value="Chromo-like_dom_sf"/>
</dbReference>
<evidence type="ECO:0000259" key="1">
    <source>
        <dbReference type="PROSITE" id="PS50013"/>
    </source>
</evidence>
<dbReference type="GO" id="GO:0006338">
    <property type="term" value="P:chromatin remodeling"/>
    <property type="evidence" value="ECO:0007669"/>
    <property type="project" value="UniProtKB-ARBA"/>
</dbReference>
<evidence type="ECO:0000313" key="3">
    <source>
        <dbReference type="Proteomes" id="UP000242287"/>
    </source>
</evidence>
<proteinExistence type="predicted"/>
<dbReference type="OrthoDB" id="3268967at2759"/>
<keyword evidence="3" id="KW-1185">Reference proteome</keyword>
<dbReference type="Pfam" id="PF00385">
    <property type="entry name" value="Chromo"/>
    <property type="match status" value="1"/>
</dbReference>
<dbReference type="AlphaFoldDB" id="A0A2A9NA89"/>
<organism evidence="2 3">
    <name type="scientific">Amanita thiersii Skay4041</name>
    <dbReference type="NCBI Taxonomy" id="703135"/>
    <lineage>
        <taxon>Eukaryota</taxon>
        <taxon>Fungi</taxon>
        <taxon>Dikarya</taxon>
        <taxon>Basidiomycota</taxon>
        <taxon>Agaricomycotina</taxon>
        <taxon>Agaricomycetes</taxon>
        <taxon>Agaricomycetidae</taxon>
        <taxon>Agaricales</taxon>
        <taxon>Pluteineae</taxon>
        <taxon>Amanitaceae</taxon>
        <taxon>Amanita</taxon>
    </lineage>
</organism>
<dbReference type="Gene3D" id="2.40.50.40">
    <property type="match status" value="1"/>
</dbReference>
<feature type="domain" description="Chromo" evidence="1">
    <location>
        <begin position="24"/>
        <end position="49"/>
    </location>
</feature>
<dbReference type="SUPFAM" id="SSF54160">
    <property type="entry name" value="Chromo domain-like"/>
    <property type="match status" value="1"/>
</dbReference>
<sequence>MPTSTGQTAHTCPPPDLVDGAEEYEVEEILDSRVRRGRKLEYLVKWFGYLMEETLRQFEFKRYENHTEPCTPWKLFSWEDGKFEREYLEKLERNWRIWKGARQQANSL</sequence>